<reference evidence="1" key="1">
    <citation type="submission" date="2021-01" db="EMBL/GenBank/DDBJ databases">
        <title>Whole genome shotgun sequence of Catellatospora methionotrophica NBRC 14553.</title>
        <authorList>
            <person name="Komaki H."/>
            <person name="Tamura T."/>
        </authorList>
    </citation>
    <scope>NUCLEOTIDE SEQUENCE</scope>
    <source>
        <strain evidence="1">NBRC 14553</strain>
    </source>
</reference>
<sequence>MIACVTEREWDTLTAIERAFLVNAMEMDILPGVFGDLTEAEQTLPLHDLADVLLSIKV</sequence>
<keyword evidence="2" id="KW-1185">Reference proteome</keyword>
<accession>A0A8J3PGI2</accession>
<gene>
    <name evidence="1" type="ORF">Cme02nite_51480</name>
</gene>
<organism evidence="1 2">
    <name type="scientific">Catellatospora methionotrophica</name>
    <dbReference type="NCBI Taxonomy" id="121620"/>
    <lineage>
        <taxon>Bacteria</taxon>
        <taxon>Bacillati</taxon>
        <taxon>Actinomycetota</taxon>
        <taxon>Actinomycetes</taxon>
        <taxon>Micromonosporales</taxon>
        <taxon>Micromonosporaceae</taxon>
        <taxon>Catellatospora</taxon>
    </lineage>
</organism>
<dbReference type="Proteomes" id="UP000660339">
    <property type="component" value="Unassembled WGS sequence"/>
</dbReference>
<dbReference type="EMBL" id="BONJ01000028">
    <property type="protein sequence ID" value="GIG16816.1"/>
    <property type="molecule type" value="Genomic_DNA"/>
</dbReference>
<comment type="caution">
    <text evidence="1">The sequence shown here is derived from an EMBL/GenBank/DDBJ whole genome shotgun (WGS) entry which is preliminary data.</text>
</comment>
<protein>
    <submittedName>
        <fullName evidence="1">Uncharacterized protein</fullName>
    </submittedName>
</protein>
<name>A0A8J3PGI2_9ACTN</name>
<dbReference type="AlphaFoldDB" id="A0A8J3PGI2"/>
<evidence type="ECO:0000313" key="1">
    <source>
        <dbReference type="EMBL" id="GIG16816.1"/>
    </source>
</evidence>
<proteinExistence type="predicted"/>
<evidence type="ECO:0000313" key="2">
    <source>
        <dbReference type="Proteomes" id="UP000660339"/>
    </source>
</evidence>